<evidence type="ECO:0000313" key="3">
    <source>
        <dbReference type="EMBL" id="GAA3743324.1"/>
    </source>
</evidence>
<feature type="domain" description="vWA-MoxR associated protein C-terminal" evidence="2">
    <location>
        <begin position="234"/>
        <end position="469"/>
    </location>
</feature>
<sequence>MRQARHELVKALADVPTLATVSRREIYCSYLPDTIHRSVDLTGAPHEFCEQLVYACVRHNRLRLALRWLVAKEEDTSRSVTLATEAAEPLLAEEDALLLGPETTDRLSTLLVTLAPRDFESAYTTAVRDRLADLDDVPAPQTGWEAFLDLHDLPPDLAGVERALLFTEHLALHRPDLARRLRSWGEAQPSNSATRQAVERIRAQAGAEPVASGLRPEPARLLVELEPLDDHAGQYRLHHWIHMSPHRESAPEFVGLHNRETVARAHVERRIAEIAEEADNLAVRGNHAQLRLEFIVPLHLMGLPVATWRRALPAEVDPEPGRMGAEFEISFRIREYLRWHGSYRGARSRNEERWHRLERGRSRTAYPNDTQRPAGMRLSEYLANRDIAALIVDATAGARDWSQQLHAAVAAGIPAVLYCQDPHLASPAATYRPILPEIPATTTLVGLPQTIREIRSTERLSPDGPSVAESYSLGLILHDTAPIFPPRPPLSSANAA</sequence>
<reference evidence="4" key="1">
    <citation type="journal article" date="2019" name="Int. J. Syst. Evol. Microbiol.">
        <title>The Global Catalogue of Microorganisms (GCM) 10K type strain sequencing project: providing services to taxonomists for standard genome sequencing and annotation.</title>
        <authorList>
            <consortium name="The Broad Institute Genomics Platform"/>
            <consortium name="The Broad Institute Genome Sequencing Center for Infectious Disease"/>
            <person name="Wu L."/>
            <person name="Ma J."/>
        </authorList>
    </citation>
    <scope>NUCLEOTIDE SEQUENCE [LARGE SCALE GENOMIC DNA]</scope>
    <source>
        <strain evidence="4">JCM 17137</strain>
    </source>
</reference>
<dbReference type="Pfam" id="PF20028">
    <property type="entry name" value="VMAP-C"/>
    <property type="match status" value="1"/>
</dbReference>
<accession>A0ABP7FSM3</accession>
<gene>
    <name evidence="3" type="ORF">GCM10022402_23750</name>
</gene>
<feature type="domain" description="vWA-MoxR associated protein middle region 0" evidence="1">
    <location>
        <begin position="100"/>
        <end position="195"/>
    </location>
</feature>
<evidence type="ECO:0000259" key="1">
    <source>
        <dbReference type="Pfam" id="PF19916"/>
    </source>
</evidence>
<dbReference type="RefSeq" id="WP_344970899.1">
    <property type="nucleotide sequence ID" value="NZ_BAABDD010000009.1"/>
</dbReference>
<proteinExistence type="predicted"/>
<evidence type="ECO:0000313" key="4">
    <source>
        <dbReference type="Proteomes" id="UP001500908"/>
    </source>
</evidence>
<name>A0ABP7FSM3_9ACTN</name>
<dbReference type="Proteomes" id="UP001500908">
    <property type="component" value="Unassembled WGS sequence"/>
</dbReference>
<protein>
    <submittedName>
        <fullName evidence="3">Uncharacterized protein</fullName>
    </submittedName>
</protein>
<keyword evidence="4" id="KW-1185">Reference proteome</keyword>
<dbReference type="InterPro" id="IPR045555">
    <property type="entry name" value="VMAP-M0"/>
</dbReference>
<dbReference type="EMBL" id="BAABDD010000009">
    <property type="protein sequence ID" value="GAA3743324.1"/>
    <property type="molecule type" value="Genomic_DNA"/>
</dbReference>
<dbReference type="Pfam" id="PF19916">
    <property type="entry name" value="VMAP-M0"/>
    <property type="match status" value="1"/>
</dbReference>
<comment type="caution">
    <text evidence="3">The sequence shown here is derived from an EMBL/GenBank/DDBJ whole genome shotgun (WGS) entry which is preliminary data.</text>
</comment>
<evidence type="ECO:0000259" key="2">
    <source>
        <dbReference type="Pfam" id="PF20028"/>
    </source>
</evidence>
<dbReference type="InterPro" id="IPR045450">
    <property type="entry name" value="VMAP_C"/>
</dbReference>
<organism evidence="3 4">
    <name type="scientific">Salinactinospora qingdaonensis</name>
    <dbReference type="NCBI Taxonomy" id="702744"/>
    <lineage>
        <taxon>Bacteria</taxon>
        <taxon>Bacillati</taxon>
        <taxon>Actinomycetota</taxon>
        <taxon>Actinomycetes</taxon>
        <taxon>Streptosporangiales</taxon>
        <taxon>Nocardiopsidaceae</taxon>
        <taxon>Salinactinospora</taxon>
    </lineage>
</organism>